<dbReference type="PANTHER" id="PTHR24342:SF14">
    <property type="entry name" value="DEATH-ASSOCIATED PROTEIN KINASE DAPK-1"/>
    <property type="match status" value="1"/>
</dbReference>
<dbReference type="AlphaFoldDB" id="A0A914CTK9"/>
<comment type="cofactor">
    <cofactor evidence="1">
        <name>Mg(2+)</name>
        <dbReference type="ChEBI" id="CHEBI:18420"/>
    </cofactor>
</comment>
<organism evidence="10 11">
    <name type="scientific">Acrobeloides nanus</name>
    <dbReference type="NCBI Taxonomy" id="290746"/>
    <lineage>
        <taxon>Eukaryota</taxon>
        <taxon>Metazoa</taxon>
        <taxon>Ecdysozoa</taxon>
        <taxon>Nematoda</taxon>
        <taxon>Chromadorea</taxon>
        <taxon>Rhabditida</taxon>
        <taxon>Tylenchina</taxon>
        <taxon>Cephalobomorpha</taxon>
        <taxon>Cephaloboidea</taxon>
        <taxon>Cephalobidae</taxon>
        <taxon>Acrobeloides</taxon>
    </lineage>
</organism>
<evidence type="ECO:0000313" key="10">
    <source>
        <dbReference type="Proteomes" id="UP000887540"/>
    </source>
</evidence>
<dbReference type="PANTHER" id="PTHR24342">
    <property type="entry name" value="SERINE/THREONINE-PROTEIN KINASE 17"/>
    <property type="match status" value="1"/>
</dbReference>
<proteinExistence type="inferred from homology"/>
<evidence type="ECO:0000256" key="3">
    <source>
        <dbReference type="ARBA" id="ARBA00022679"/>
    </source>
</evidence>
<evidence type="ECO:0000256" key="8">
    <source>
        <dbReference type="RuleBase" id="RU000304"/>
    </source>
</evidence>
<reference evidence="11" key="1">
    <citation type="submission" date="2022-11" db="UniProtKB">
        <authorList>
            <consortium name="WormBaseParasite"/>
        </authorList>
    </citation>
    <scope>IDENTIFICATION</scope>
</reference>
<dbReference type="PROSITE" id="PS50011">
    <property type="entry name" value="PROTEIN_KINASE_DOM"/>
    <property type="match status" value="1"/>
</dbReference>
<dbReference type="SUPFAM" id="SSF56112">
    <property type="entry name" value="Protein kinase-like (PK-like)"/>
    <property type="match status" value="1"/>
</dbReference>
<feature type="domain" description="Protein kinase" evidence="9">
    <location>
        <begin position="57"/>
        <end position="318"/>
    </location>
</feature>
<comment type="similarity">
    <text evidence="8">Belongs to the protein kinase superfamily.</text>
</comment>
<dbReference type="GO" id="GO:0035556">
    <property type="term" value="P:intracellular signal transduction"/>
    <property type="evidence" value="ECO:0007669"/>
    <property type="project" value="TreeGrafter"/>
</dbReference>
<keyword evidence="10" id="KW-1185">Reference proteome</keyword>
<evidence type="ECO:0000256" key="2">
    <source>
        <dbReference type="ARBA" id="ARBA00022527"/>
    </source>
</evidence>
<dbReference type="SMART" id="SM00220">
    <property type="entry name" value="S_TKc"/>
    <property type="match status" value="1"/>
</dbReference>
<sequence length="389" mass="44748">MATPAISPCDRPPPFIFESHYKEKVIKNQEECQQKAINLGQEAPHLKFNESPFEQFYEIGDELGSGQFALVRKVTRRSTGEKFAAKFIKKRRYATSRRGVPRAHIEREVEVLRDIGGHENVIELYDVFETPTDVILVLELVSGGELFDHVCANECLDETEAAAFIKQILLGVMHLHSRFVVHLDIKPENIMLKEKGKPRIKLIDFGLSRHIYPGIPVKDMIGTPEFVAPEVVNYEPLSPATDMWALGVVTYILLSGGSPFLGRNREETFCNITAVNYHFSPNYFANISQHAKDFISRLFVRDMRKRATVENCLTHPWIRGPELGFEELRRNSIVSVAHLREYKVRMKWRRLIEVVCICNRITRRIRQEIFKAKLKGLPPVESRYDPVGF</sequence>
<keyword evidence="2 8" id="KW-0723">Serine/threonine-protein kinase</keyword>
<feature type="binding site" evidence="7">
    <location>
        <position position="90"/>
    </location>
    <ligand>
        <name>ATP</name>
        <dbReference type="ChEBI" id="CHEBI:30616"/>
    </ligand>
</feature>
<dbReference type="Proteomes" id="UP000887540">
    <property type="component" value="Unplaced"/>
</dbReference>
<evidence type="ECO:0000256" key="1">
    <source>
        <dbReference type="ARBA" id="ARBA00001946"/>
    </source>
</evidence>
<dbReference type="Pfam" id="PF00069">
    <property type="entry name" value="Pkinase"/>
    <property type="match status" value="1"/>
</dbReference>
<dbReference type="InterPro" id="IPR008271">
    <property type="entry name" value="Ser/Thr_kinase_AS"/>
</dbReference>
<dbReference type="Gene3D" id="3.30.200.20">
    <property type="entry name" value="Phosphorylase Kinase, domain 1"/>
    <property type="match status" value="1"/>
</dbReference>
<evidence type="ECO:0000256" key="6">
    <source>
        <dbReference type="ARBA" id="ARBA00022840"/>
    </source>
</evidence>
<dbReference type="PROSITE" id="PS00107">
    <property type="entry name" value="PROTEIN_KINASE_ATP"/>
    <property type="match status" value="1"/>
</dbReference>
<dbReference type="PROSITE" id="PS00108">
    <property type="entry name" value="PROTEIN_KINASE_ST"/>
    <property type="match status" value="1"/>
</dbReference>
<protein>
    <submittedName>
        <fullName evidence="11">Protein kinase domain-containing protein</fullName>
    </submittedName>
</protein>
<dbReference type="InterPro" id="IPR017441">
    <property type="entry name" value="Protein_kinase_ATP_BS"/>
</dbReference>
<evidence type="ECO:0000256" key="4">
    <source>
        <dbReference type="ARBA" id="ARBA00022741"/>
    </source>
</evidence>
<dbReference type="GO" id="GO:0043065">
    <property type="term" value="P:positive regulation of apoptotic process"/>
    <property type="evidence" value="ECO:0007669"/>
    <property type="project" value="TreeGrafter"/>
</dbReference>
<evidence type="ECO:0000256" key="7">
    <source>
        <dbReference type="PROSITE-ProRule" id="PRU10141"/>
    </source>
</evidence>
<accession>A0A914CTK9</accession>
<dbReference type="InterPro" id="IPR011009">
    <property type="entry name" value="Kinase-like_dom_sf"/>
</dbReference>
<dbReference type="Gene3D" id="1.10.510.10">
    <property type="entry name" value="Transferase(Phosphotransferase) domain 1"/>
    <property type="match status" value="1"/>
</dbReference>
<keyword evidence="3" id="KW-0808">Transferase</keyword>
<dbReference type="GO" id="GO:0005634">
    <property type="term" value="C:nucleus"/>
    <property type="evidence" value="ECO:0007669"/>
    <property type="project" value="TreeGrafter"/>
</dbReference>
<evidence type="ECO:0000256" key="5">
    <source>
        <dbReference type="ARBA" id="ARBA00022777"/>
    </source>
</evidence>
<keyword evidence="5" id="KW-0418">Kinase</keyword>
<dbReference type="InterPro" id="IPR000719">
    <property type="entry name" value="Prot_kinase_dom"/>
</dbReference>
<name>A0A914CTK9_9BILA</name>
<dbReference type="FunFam" id="1.10.510.10:FF:000571">
    <property type="entry name" value="Maternal embryonic leucine zipper kinase"/>
    <property type="match status" value="1"/>
</dbReference>
<keyword evidence="6 7" id="KW-0067">ATP-binding</keyword>
<dbReference type="GO" id="GO:0005524">
    <property type="term" value="F:ATP binding"/>
    <property type="evidence" value="ECO:0007669"/>
    <property type="project" value="UniProtKB-UniRule"/>
</dbReference>
<evidence type="ECO:0000313" key="11">
    <source>
        <dbReference type="WBParaSite" id="ACRNAN_scaffold1446.g20833.t1"/>
    </source>
</evidence>
<keyword evidence="4 7" id="KW-0547">Nucleotide-binding</keyword>
<evidence type="ECO:0000259" key="9">
    <source>
        <dbReference type="PROSITE" id="PS50011"/>
    </source>
</evidence>
<dbReference type="WBParaSite" id="ACRNAN_scaffold1446.g20833.t1">
    <property type="protein sequence ID" value="ACRNAN_scaffold1446.g20833.t1"/>
    <property type="gene ID" value="ACRNAN_scaffold1446.g20833"/>
</dbReference>
<dbReference type="GO" id="GO:0004674">
    <property type="term" value="F:protein serine/threonine kinase activity"/>
    <property type="evidence" value="ECO:0007669"/>
    <property type="project" value="UniProtKB-KW"/>
</dbReference>